<accession>A0A7Y9DXJ9</accession>
<reference evidence="17 18" key="1">
    <citation type="submission" date="2020-07" db="EMBL/GenBank/DDBJ databases">
        <title>Sequencing the genomes of 1000 actinobacteria strains.</title>
        <authorList>
            <person name="Klenk H.-P."/>
        </authorList>
    </citation>
    <scope>NUCLEOTIDE SEQUENCE [LARGE SCALE GENOMIC DNA]</scope>
    <source>
        <strain evidence="17 18">DSM 45772</strain>
    </source>
</reference>
<dbReference type="Pfam" id="PF00430">
    <property type="entry name" value="ATP-synt_B"/>
    <property type="match status" value="1"/>
</dbReference>
<evidence type="ECO:0000256" key="8">
    <source>
        <dbReference type="ARBA" id="ARBA00022989"/>
    </source>
</evidence>
<comment type="function">
    <text evidence="12 14">F(1)F(0) ATP synthase produces ATP from ADP in the presence of a proton or sodium gradient. F-type ATPases consist of two structural domains, F(1) containing the extramembraneous catalytic core and F(0) containing the membrane proton channel, linked together by a central stalk and a peripheral stalk. During catalysis, ATP synthesis in the catalytic domain of F(1) is coupled via a rotary mechanism of the central stalk subunits to proton translocation.</text>
</comment>
<dbReference type="GO" id="GO:0045259">
    <property type="term" value="C:proton-transporting ATP synthase complex"/>
    <property type="evidence" value="ECO:0007669"/>
    <property type="project" value="UniProtKB-KW"/>
</dbReference>
<comment type="function">
    <text evidence="14">Component of the F(0) channel, it forms part of the peripheral stalk, linking F(1) to F(0).</text>
</comment>
<feature type="coiled-coil region" evidence="16">
    <location>
        <begin position="48"/>
        <end position="82"/>
    </location>
</feature>
<sequence length="168" mass="18934">MVLASGSYFVLTAIPHEIVVGVVVFAVLYFVLSRVLLPKLDAVYSERHDRIDGTLERAEQARAEARRADQEYRTRVAAAREEAARIRDAAREEGRRHSEEVLAEARDEAAQLVASGRGELDEERSRLRTDLQPDIARLSRDLAGRILGRQVGDDEYRDTVDSYLAQRA</sequence>
<evidence type="ECO:0000256" key="15">
    <source>
        <dbReference type="RuleBase" id="RU003848"/>
    </source>
</evidence>
<evidence type="ECO:0000256" key="3">
    <source>
        <dbReference type="ARBA" id="ARBA00022448"/>
    </source>
</evidence>
<keyword evidence="18" id="KW-1185">Reference proteome</keyword>
<evidence type="ECO:0000256" key="4">
    <source>
        <dbReference type="ARBA" id="ARBA00022475"/>
    </source>
</evidence>
<protein>
    <recommendedName>
        <fullName evidence="14">ATP synthase subunit b</fullName>
    </recommendedName>
    <alternativeName>
        <fullName evidence="14">ATP synthase F(0) sector subunit b</fullName>
    </alternativeName>
    <alternativeName>
        <fullName evidence="14">ATPase subunit I</fullName>
    </alternativeName>
    <alternativeName>
        <fullName evidence="14">F-type ATPase subunit b</fullName>
        <shortName evidence="14">F-ATPase subunit b</shortName>
    </alternativeName>
</protein>
<evidence type="ECO:0000313" key="17">
    <source>
        <dbReference type="EMBL" id="NYD37301.1"/>
    </source>
</evidence>
<comment type="subcellular location">
    <subcellularLocation>
        <location evidence="1 14">Cell membrane</location>
        <topology evidence="1 14">Single-pass membrane protein</topology>
    </subcellularLocation>
</comment>
<dbReference type="InterPro" id="IPR028987">
    <property type="entry name" value="ATP_synth_B-like_membr_sf"/>
</dbReference>
<comment type="subunit">
    <text evidence="13 14">F-type ATPases have 2 components, F(1) - the catalytic core - and F(0) - the membrane proton channel. F(1) has five subunits: alpha(3), beta(3), gamma(1), delta(1), epsilon(1). F(0) has three main subunits: a(1), b(2) and c(10-14). The alpha and beta chains form an alternating ring which encloses part of the gamma chain. F(1) is attached to F(0) by a central stalk formed by the gamma and epsilon chains, while a peripheral stalk is formed by the delta and b chains.</text>
</comment>
<proteinExistence type="inferred from homology"/>
<keyword evidence="9 14" id="KW-0406">Ion transport</keyword>
<dbReference type="GO" id="GO:0005886">
    <property type="term" value="C:plasma membrane"/>
    <property type="evidence" value="ECO:0007669"/>
    <property type="project" value="UniProtKB-SubCell"/>
</dbReference>
<dbReference type="InterPro" id="IPR005864">
    <property type="entry name" value="ATP_synth_F0_bsu_bac"/>
</dbReference>
<feature type="transmembrane region" description="Helical" evidence="14">
    <location>
        <begin position="6"/>
        <end position="32"/>
    </location>
</feature>
<dbReference type="GO" id="GO:0046933">
    <property type="term" value="F:proton-transporting ATP synthase activity, rotational mechanism"/>
    <property type="evidence" value="ECO:0007669"/>
    <property type="project" value="UniProtKB-UniRule"/>
</dbReference>
<keyword evidence="3 14" id="KW-0813">Transport</keyword>
<keyword evidence="6 14" id="KW-0812">Transmembrane</keyword>
<keyword evidence="8 14" id="KW-1133">Transmembrane helix</keyword>
<evidence type="ECO:0000256" key="1">
    <source>
        <dbReference type="ARBA" id="ARBA00004162"/>
    </source>
</evidence>
<dbReference type="AlphaFoldDB" id="A0A7Y9DXJ9"/>
<dbReference type="HAMAP" id="MF_01398">
    <property type="entry name" value="ATP_synth_b_bprime"/>
    <property type="match status" value="1"/>
</dbReference>
<gene>
    <name evidence="14" type="primary">atpF</name>
    <name evidence="17" type="ORF">BJ983_003403</name>
</gene>
<keyword evidence="4 14" id="KW-1003">Cell membrane</keyword>
<organism evidence="17 18">
    <name type="scientific">Actinomycetospora corticicola</name>
    <dbReference type="NCBI Taxonomy" id="663602"/>
    <lineage>
        <taxon>Bacteria</taxon>
        <taxon>Bacillati</taxon>
        <taxon>Actinomycetota</taxon>
        <taxon>Actinomycetes</taxon>
        <taxon>Pseudonocardiales</taxon>
        <taxon>Pseudonocardiaceae</taxon>
        <taxon>Actinomycetospora</taxon>
    </lineage>
</organism>
<evidence type="ECO:0000256" key="10">
    <source>
        <dbReference type="ARBA" id="ARBA00023136"/>
    </source>
</evidence>
<evidence type="ECO:0000256" key="13">
    <source>
        <dbReference type="ARBA" id="ARBA00025830"/>
    </source>
</evidence>
<evidence type="ECO:0000313" key="18">
    <source>
        <dbReference type="Proteomes" id="UP000535890"/>
    </source>
</evidence>
<dbReference type="PANTHER" id="PTHR33445">
    <property type="entry name" value="ATP SYNTHASE SUBUNIT B', CHLOROPLASTIC"/>
    <property type="match status" value="1"/>
</dbReference>
<dbReference type="EMBL" id="JACCBN010000001">
    <property type="protein sequence ID" value="NYD37301.1"/>
    <property type="molecule type" value="Genomic_DNA"/>
</dbReference>
<comment type="similarity">
    <text evidence="2 14 15">Belongs to the ATPase B chain family.</text>
</comment>
<evidence type="ECO:0000256" key="16">
    <source>
        <dbReference type="SAM" id="Coils"/>
    </source>
</evidence>
<dbReference type="InterPro" id="IPR002146">
    <property type="entry name" value="ATP_synth_b/b'su_bac/chlpt"/>
</dbReference>
<dbReference type="CDD" id="cd06503">
    <property type="entry name" value="ATP-synt_Fo_b"/>
    <property type="match status" value="1"/>
</dbReference>
<dbReference type="InterPro" id="IPR050059">
    <property type="entry name" value="ATP_synthase_B_chain"/>
</dbReference>
<evidence type="ECO:0000256" key="2">
    <source>
        <dbReference type="ARBA" id="ARBA00005513"/>
    </source>
</evidence>
<dbReference type="Gene3D" id="1.20.5.620">
    <property type="entry name" value="F1F0 ATP synthase subunit B, membrane domain"/>
    <property type="match status" value="1"/>
</dbReference>
<dbReference type="Proteomes" id="UP000535890">
    <property type="component" value="Unassembled WGS sequence"/>
</dbReference>
<evidence type="ECO:0000256" key="5">
    <source>
        <dbReference type="ARBA" id="ARBA00022547"/>
    </source>
</evidence>
<keyword evidence="16" id="KW-0175">Coiled coil</keyword>
<evidence type="ECO:0000256" key="14">
    <source>
        <dbReference type="HAMAP-Rule" id="MF_01398"/>
    </source>
</evidence>
<name>A0A7Y9DXJ9_9PSEU</name>
<evidence type="ECO:0000256" key="9">
    <source>
        <dbReference type="ARBA" id="ARBA00023065"/>
    </source>
</evidence>
<dbReference type="NCBIfam" id="TIGR01144">
    <property type="entry name" value="ATP_synt_b"/>
    <property type="match status" value="1"/>
</dbReference>
<keyword evidence="10 14" id="KW-0472">Membrane</keyword>
<dbReference type="RefSeq" id="WP_179794874.1">
    <property type="nucleotide sequence ID" value="NZ_BAABHP010000014.1"/>
</dbReference>
<evidence type="ECO:0000256" key="11">
    <source>
        <dbReference type="ARBA" id="ARBA00023310"/>
    </source>
</evidence>
<evidence type="ECO:0000256" key="12">
    <source>
        <dbReference type="ARBA" id="ARBA00025198"/>
    </source>
</evidence>
<evidence type="ECO:0000256" key="7">
    <source>
        <dbReference type="ARBA" id="ARBA00022781"/>
    </source>
</evidence>
<keyword evidence="11 14" id="KW-0066">ATP synthesis</keyword>
<dbReference type="SUPFAM" id="SSF81573">
    <property type="entry name" value="F1F0 ATP synthase subunit B, membrane domain"/>
    <property type="match status" value="1"/>
</dbReference>
<dbReference type="PANTHER" id="PTHR33445:SF1">
    <property type="entry name" value="ATP SYNTHASE SUBUNIT B"/>
    <property type="match status" value="1"/>
</dbReference>
<keyword evidence="7 14" id="KW-0375">Hydrogen ion transport</keyword>
<comment type="caution">
    <text evidence="17">The sequence shown here is derived from an EMBL/GenBank/DDBJ whole genome shotgun (WGS) entry which is preliminary data.</text>
</comment>
<evidence type="ECO:0000256" key="6">
    <source>
        <dbReference type="ARBA" id="ARBA00022692"/>
    </source>
</evidence>
<dbReference type="GO" id="GO:0046961">
    <property type="term" value="F:proton-transporting ATPase activity, rotational mechanism"/>
    <property type="evidence" value="ECO:0007669"/>
    <property type="project" value="TreeGrafter"/>
</dbReference>
<keyword evidence="5 14" id="KW-0138">CF(0)</keyword>